<dbReference type="Proteomes" id="UP000652013">
    <property type="component" value="Unassembled WGS sequence"/>
</dbReference>
<proteinExistence type="predicted"/>
<dbReference type="RefSeq" id="WP_203937150.1">
    <property type="nucleotide sequence ID" value="NZ_BAAAGJ010000005.1"/>
</dbReference>
<keyword evidence="2" id="KW-1185">Reference proteome</keyword>
<protein>
    <submittedName>
        <fullName evidence="1">Uncharacterized protein</fullName>
    </submittedName>
</protein>
<name>A0A8J4DIC9_9ACTN</name>
<accession>A0A8J4DIC9</accession>
<organism evidence="1 2">
    <name type="scientific">Spirilliplanes yamanashiensis</name>
    <dbReference type="NCBI Taxonomy" id="42233"/>
    <lineage>
        <taxon>Bacteria</taxon>
        <taxon>Bacillati</taxon>
        <taxon>Actinomycetota</taxon>
        <taxon>Actinomycetes</taxon>
        <taxon>Micromonosporales</taxon>
        <taxon>Micromonosporaceae</taxon>
        <taxon>Spirilliplanes</taxon>
    </lineage>
</organism>
<comment type="caution">
    <text evidence="1">The sequence shown here is derived from an EMBL/GenBank/DDBJ whole genome shotgun (WGS) entry which is preliminary data.</text>
</comment>
<gene>
    <name evidence="1" type="ORF">Sya03_11820</name>
</gene>
<sequence length="127" mass="13637">MTEDTWAPLALTTNVSLPPDADPGEVAQALADALPDTSWEMWAEIAAIEEAQQTIVPAPTTYVAQLHVGRSLQHPDVESLVSIIARSWEDQMHDMFGDDAMIGVVEAMAVEDAPEMAGAGIRRTSGH</sequence>
<evidence type="ECO:0000313" key="1">
    <source>
        <dbReference type="EMBL" id="GIJ01830.1"/>
    </source>
</evidence>
<dbReference type="EMBL" id="BOOY01000006">
    <property type="protein sequence ID" value="GIJ01830.1"/>
    <property type="molecule type" value="Genomic_DNA"/>
</dbReference>
<reference evidence="1" key="1">
    <citation type="submission" date="2021-01" db="EMBL/GenBank/DDBJ databases">
        <title>Whole genome shotgun sequence of Spirilliplanes yamanashiensis NBRC 15828.</title>
        <authorList>
            <person name="Komaki H."/>
            <person name="Tamura T."/>
        </authorList>
    </citation>
    <scope>NUCLEOTIDE SEQUENCE</scope>
    <source>
        <strain evidence="1">NBRC 15828</strain>
    </source>
</reference>
<evidence type="ECO:0000313" key="2">
    <source>
        <dbReference type="Proteomes" id="UP000652013"/>
    </source>
</evidence>
<dbReference type="AlphaFoldDB" id="A0A8J4DIC9"/>